<dbReference type="EMBL" id="BFEA01000063">
    <property type="protein sequence ID" value="GBG65620.1"/>
    <property type="molecule type" value="Genomic_DNA"/>
</dbReference>
<organism evidence="2 3">
    <name type="scientific">Chara braunii</name>
    <name type="common">Braun's stonewort</name>
    <dbReference type="NCBI Taxonomy" id="69332"/>
    <lineage>
        <taxon>Eukaryota</taxon>
        <taxon>Viridiplantae</taxon>
        <taxon>Streptophyta</taxon>
        <taxon>Charophyceae</taxon>
        <taxon>Charales</taxon>
        <taxon>Characeae</taxon>
        <taxon>Chara</taxon>
    </lineage>
</organism>
<accession>A0A388K6E0</accession>
<feature type="chain" id="PRO_5017385772" evidence="1">
    <location>
        <begin position="18"/>
        <end position="204"/>
    </location>
</feature>
<dbReference type="PANTHER" id="PTHR36044">
    <property type="entry name" value="HEME BINDING PROTEIN"/>
    <property type="match status" value="1"/>
</dbReference>
<dbReference type="Proteomes" id="UP000265515">
    <property type="component" value="Unassembled WGS sequence"/>
</dbReference>
<dbReference type="PANTHER" id="PTHR36044:SF1">
    <property type="entry name" value="HEME BINDING PROTEIN"/>
    <property type="match status" value="1"/>
</dbReference>
<keyword evidence="1" id="KW-0732">Signal</keyword>
<comment type="caution">
    <text evidence="2">The sequence shown here is derived from an EMBL/GenBank/DDBJ whole genome shotgun (WGS) entry which is preliminary data.</text>
</comment>
<evidence type="ECO:0000256" key="1">
    <source>
        <dbReference type="SAM" id="SignalP"/>
    </source>
</evidence>
<dbReference type="OrthoDB" id="2012588at2759"/>
<sequence length="204" mass="22141">MVVCMVLAMAVVVDMLASELSVVVLFVEGNTAQHRFHLGPSECNPDIMTVVNAPFVAGRVTIDGLGNDWEGLPAQKMELMPATTLTYGDVEKHMPATLIIKGAHDGQNLYMLMSLPGKYVFNSSDNHLCPSVALMFAIGSRATFKSPCRDVVDIMTNILHCVTASWLLWLREDLAFEAEVAGSNPCLHGGEPRAQMYGSLTTVL</sequence>
<evidence type="ECO:0000313" key="2">
    <source>
        <dbReference type="EMBL" id="GBG65620.1"/>
    </source>
</evidence>
<dbReference type="Gramene" id="GBG65620">
    <property type="protein sequence ID" value="GBG65620"/>
    <property type="gene ID" value="CBR_g51503"/>
</dbReference>
<evidence type="ECO:0000313" key="3">
    <source>
        <dbReference type="Proteomes" id="UP000265515"/>
    </source>
</evidence>
<gene>
    <name evidence="2" type="ORF">CBR_g51503</name>
</gene>
<reference evidence="2 3" key="1">
    <citation type="journal article" date="2018" name="Cell">
        <title>The Chara Genome: Secondary Complexity and Implications for Plant Terrestrialization.</title>
        <authorList>
            <person name="Nishiyama T."/>
            <person name="Sakayama H."/>
            <person name="Vries J.D."/>
            <person name="Buschmann H."/>
            <person name="Saint-Marcoux D."/>
            <person name="Ullrich K.K."/>
            <person name="Haas F.B."/>
            <person name="Vanderstraeten L."/>
            <person name="Becker D."/>
            <person name="Lang D."/>
            <person name="Vosolsobe S."/>
            <person name="Rombauts S."/>
            <person name="Wilhelmsson P.K.I."/>
            <person name="Janitza P."/>
            <person name="Kern R."/>
            <person name="Heyl A."/>
            <person name="Rumpler F."/>
            <person name="Villalobos L.I.A.C."/>
            <person name="Clay J.M."/>
            <person name="Skokan R."/>
            <person name="Toyoda A."/>
            <person name="Suzuki Y."/>
            <person name="Kagoshima H."/>
            <person name="Schijlen E."/>
            <person name="Tajeshwar N."/>
            <person name="Catarino B."/>
            <person name="Hetherington A.J."/>
            <person name="Saltykova A."/>
            <person name="Bonnot C."/>
            <person name="Breuninger H."/>
            <person name="Symeonidi A."/>
            <person name="Radhakrishnan G.V."/>
            <person name="Van Nieuwerburgh F."/>
            <person name="Deforce D."/>
            <person name="Chang C."/>
            <person name="Karol K.G."/>
            <person name="Hedrich R."/>
            <person name="Ulvskov P."/>
            <person name="Glockner G."/>
            <person name="Delwiche C.F."/>
            <person name="Petrasek J."/>
            <person name="Van de Peer Y."/>
            <person name="Friml J."/>
            <person name="Beilby M."/>
            <person name="Dolan L."/>
            <person name="Kohara Y."/>
            <person name="Sugano S."/>
            <person name="Fujiyama A."/>
            <person name="Delaux P.-M."/>
            <person name="Quint M."/>
            <person name="TheiBen G."/>
            <person name="Hagemann M."/>
            <person name="Harholt J."/>
            <person name="Dunand C."/>
            <person name="Zachgo S."/>
            <person name="Langdale J."/>
            <person name="Maumus F."/>
            <person name="Straeten D.V.D."/>
            <person name="Gould S.B."/>
            <person name="Rensing S.A."/>
        </authorList>
    </citation>
    <scope>NUCLEOTIDE SEQUENCE [LARGE SCALE GENOMIC DNA]</scope>
    <source>
        <strain evidence="2 3">S276</strain>
    </source>
</reference>
<keyword evidence="3" id="KW-1185">Reference proteome</keyword>
<feature type="signal peptide" evidence="1">
    <location>
        <begin position="1"/>
        <end position="17"/>
    </location>
</feature>
<protein>
    <submittedName>
        <fullName evidence="2">Uncharacterized protein</fullName>
    </submittedName>
</protein>
<name>A0A388K6E0_CHABU</name>
<dbReference type="AlphaFoldDB" id="A0A388K6E0"/>
<proteinExistence type="predicted"/>